<dbReference type="GO" id="GO:0005524">
    <property type="term" value="F:ATP binding"/>
    <property type="evidence" value="ECO:0007669"/>
    <property type="project" value="UniProtKB-UniRule"/>
</dbReference>
<dbReference type="GO" id="GO:0005829">
    <property type="term" value="C:cytosol"/>
    <property type="evidence" value="ECO:0007669"/>
    <property type="project" value="TreeGrafter"/>
</dbReference>
<keyword evidence="8 13" id="KW-0547">Nucleotide-binding</keyword>
<dbReference type="AlphaFoldDB" id="A0A2G3E4H1"/>
<feature type="domain" description="Guanylate kinase-like" evidence="14">
    <location>
        <begin position="3"/>
        <end position="184"/>
    </location>
</feature>
<dbReference type="InterPro" id="IPR008145">
    <property type="entry name" value="GK/Ca_channel_bsu"/>
</dbReference>
<dbReference type="SUPFAM" id="SSF52540">
    <property type="entry name" value="P-loop containing nucleoside triphosphate hydrolases"/>
    <property type="match status" value="1"/>
</dbReference>
<dbReference type="PROSITE" id="PS00856">
    <property type="entry name" value="GUANYLATE_KINASE_1"/>
    <property type="match status" value="1"/>
</dbReference>
<name>A0A2G3E4H1_9FIRM</name>
<dbReference type="Gene3D" id="3.40.50.300">
    <property type="entry name" value="P-loop containing nucleotide triphosphate hydrolases"/>
    <property type="match status" value="1"/>
</dbReference>
<organism evidence="15 16">
    <name type="scientific">Agathobacter ruminis</name>
    <dbReference type="NCBI Taxonomy" id="1712665"/>
    <lineage>
        <taxon>Bacteria</taxon>
        <taxon>Bacillati</taxon>
        <taxon>Bacillota</taxon>
        <taxon>Clostridia</taxon>
        <taxon>Lachnospirales</taxon>
        <taxon>Lachnospiraceae</taxon>
        <taxon>Agathobacter</taxon>
    </lineage>
</organism>
<reference evidence="15 16" key="2">
    <citation type="submission" date="2017-10" db="EMBL/GenBank/DDBJ databases">
        <authorList>
            <person name="Banno H."/>
            <person name="Chua N.-H."/>
        </authorList>
    </citation>
    <scope>NUCLEOTIDE SEQUENCE [LARGE SCALE GENOMIC DNA]</scope>
    <source>
        <strain evidence="15 16">JK623</strain>
    </source>
</reference>
<dbReference type="Gene3D" id="3.30.63.10">
    <property type="entry name" value="Guanylate Kinase phosphate binding domain"/>
    <property type="match status" value="1"/>
</dbReference>
<proteinExistence type="inferred from homology"/>
<dbReference type="InterPro" id="IPR008144">
    <property type="entry name" value="Guanylate_kin-like_dom"/>
</dbReference>
<evidence type="ECO:0000256" key="9">
    <source>
        <dbReference type="ARBA" id="ARBA00022777"/>
    </source>
</evidence>
<sequence length="222" mass="25272">MEGFIIIVSGFSGAGKGTLMKNLLEKYPEDYALSISATSRKPRVGEKHGVEYFFIDRANFEDMIKKNQLLEYAEYVGNYYGTPRRYVENQLSMGKNVILEIEMQGAMKIKRNMPDTKIINIFVSTVDAVTLYGRLVGRGTESIDVIKKRMDRAVEESGIMEEYDYLIINDDLETATTQLHDIILNERNGQAELNEAARIASNKEFINDMKIKLLSFSKGELQ</sequence>
<dbReference type="RefSeq" id="WP_031545358.1">
    <property type="nucleotide sequence ID" value="NZ_JANSWH010000099.1"/>
</dbReference>
<dbReference type="InterPro" id="IPR027417">
    <property type="entry name" value="P-loop_NTPase"/>
</dbReference>
<dbReference type="PANTHER" id="PTHR23117">
    <property type="entry name" value="GUANYLATE KINASE-RELATED"/>
    <property type="match status" value="1"/>
</dbReference>
<feature type="binding site" evidence="13">
    <location>
        <begin position="10"/>
        <end position="17"/>
    </location>
    <ligand>
        <name>ATP</name>
        <dbReference type="ChEBI" id="CHEBI:30616"/>
    </ligand>
</feature>
<accession>A0A2G3E4H1</accession>
<evidence type="ECO:0000256" key="3">
    <source>
        <dbReference type="ARBA" id="ARBA00005790"/>
    </source>
</evidence>
<evidence type="ECO:0000259" key="14">
    <source>
        <dbReference type="PROSITE" id="PS50052"/>
    </source>
</evidence>
<keyword evidence="10 13" id="KW-0067">ATP-binding</keyword>
<protein>
    <recommendedName>
        <fullName evidence="5 13">Guanylate kinase</fullName>
        <ecNumber evidence="4 13">2.7.4.8</ecNumber>
    </recommendedName>
    <alternativeName>
        <fullName evidence="11 13">GMP kinase</fullName>
    </alternativeName>
</protein>
<evidence type="ECO:0000256" key="4">
    <source>
        <dbReference type="ARBA" id="ARBA00012961"/>
    </source>
</evidence>
<evidence type="ECO:0000256" key="10">
    <source>
        <dbReference type="ARBA" id="ARBA00022840"/>
    </source>
</evidence>
<evidence type="ECO:0000313" key="15">
    <source>
        <dbReference type="EMBL" id="PHU38060.1"/>
    </source>
</evidence>
<evidence type="ECO:0000256" key="6">
    <source>
        <dbReference type="ARBA" id="ARBA00022490"/>
    </source>
</evidence>
<dbReference type="PANTHER" id="PTHR23117:SF13">
    <property type="entry name" value="GUANYLATE KINASE"/>
    <property type="match status" value="1"/>
</dbReference>
<keyword evidence="16" id="KW-1185">Reference proteome</keyword>
<keyword evidence="9 13" id="KW-0418">Kinase</keyword>
<evidence type="ECO:0000256" key="8">
    <source>
        <dbReference type="ARBA" id="ARBA00022741"/>
    </source>
</evidence>
<comment type="subcellular location">
    <subcellularLocation>
        <location evidence="2 13">Cytoplasm</location>
    </subcellularLocation>
</comment>
<dbReference type="PROSITE" id="PS50052">
    <property type="entry name" value="GUANYLATE_KINASE_2"/>
    <property type="match status" value="1"/>
</dbReference>
<dbReference type="InterPro" id="IPR017665">
    <property type="entry name" value="Guanylate_kinase"/>
</dbReference>
<evidence type="ECO:0000256" key="1">
    <source>
        <dbReference type="ARBA" id="ARBA00003531"/>
    </source>
</evidence>
<evidence type="ECO:0000256" key="2">
    <source>
        <dbReference type="ARBA" id="ARBA00004496"/>
    </source>
</evidence>
<evidence type="ECO:0000256" key="5">
    <source>
        <dbReference type="ARBA" id="ARBA00016296"/>
    </source>
</evidence>
<keyword evidence="7 13" id="KW-0808">Transferase</keyword>
<evidence type="ECO:0000313" key="16">
    <source>
        <dbReference type="Proteomes" id="UP000224563"/>
    </source>
</evidence>
<gene>
    <name evidence="13" type="primary">gmk</name>
    <name evidence="15" type="ORF">CSX02_04555</name>
</gene>
<dbReference type="InterPro" id="IPR020590">
    <property type="entry name" value="Guanylate_kinase_CS"/>
</dbReference>
<dbReference type="Proteomes" id="UP000224563">
    <property type="component" value="Unassembled WGS sequence"/>
</dbReference>
<comment type="similarity">
    <text evidence="3 13">Belongs to the guanylate kinase family.</text>
</comment>
<dbReference type="CDD" id="cd00071">
    <property type="entry name" value="GMPK"/>
    <property type="match status" value="1"/>
</dbReference>
<dbReference type="EMBL" id="PDYG01000016">
    <property type="protein sequence ID" value="PHU38060.1"/>
    <property type="molecule type" value="Genomic_DNA"/>
</dbReference>
<evidence type="ECO:0000256" key="7">
    <source>
        <dbReference type="ARBA" id="ARBA00022679"/>
    </source>
</evidence>
<comment type="catalytic activity">
    <reaction evidence="12 13">
        <text>GMP + ATP = GDP + ADP</text>
        <dbReference type="Rhea" id="RHEA:20780"/>
        <dbReference type="ChEBI" id="CHEBI:30616"/>
        <dbReference type="ChEBI" id="CHEBI:58115"/>
        <dbReference type="ChEBI" id="CHEBI:58189"/>
        <dbReference type="ChEBI" id="CHEBI:456216"/>
        <dbReference type="EC" id="2.7.4.8"/>
    </reaction>
</comment>
<evidence type="ECO:0000256" key="12">
    <source>
        <dbReference type="ARBA" id="ARBA00048594"/>
    </source>
</evidence>
<evidence type="ECO:0000256" key="11">
    <source>
        <dbReference type="ARBA" id="ARBA00030128"/>
    </source>
</evidence>
<comment type="caution">
    <text evidence="15">The sequence shown here is derived from an EMBL/GenBank/DDBJ whole genome shotgun (WGS) entry which is preliminary data.</text>
</comment>
<evidence type="ECO:0000256" key="13">
    <source>
        <dbReference type="HAMAP-Rule" id="MF_00328"/>
    </source>
</evidence>
<dbReference type="SMART" id="SM00072">
    <property type="entry name" value="GuKc"/>
    <property type="match status" value="1"/>
</dbReference>
<dbReference type="Pfam" id="PF00625">
    <property type="entry name" value="Guanylate_kin"/>
    <property type="match status" value="1"/>
</dbReference>
<dbReference type="EC" id="2.7.4.8" evidence="4 13"/>
<keyword evidence="6 13" id="KW-0963">Cytoplasm</keyword>
<dbReference type="FunFam" id="3.30.63.10:FF:000005">
    <property type="entry name" value="Guanylate kinase"/>
    <property type="match status" value="1"/>
</dbReference>
<dbReference type="NCBIfam" id="TIGR03263">
    <property type="entry name" value="guanyl_kin"/>
    <property type="match status" value="1"/>
</dbReference>
<dbReference type="HAMAP" id="MF_00328">
    <property type="entry name" value="Guanylate_kinase"/>
    <property type="match status" value="1"/>
</dbReference>
<dbReference type="GO" id="GO:0004385">
    <property type="term" value="F:GMP kinase activity"/>
    <property type="evidence" value="ECO:0007669"/>
    <property type="project" value="UniProtKB-UniRule"/>
</dbReference>
<comment type="function">
    <text evidence="1 13">Essential for recycling GMP and indirectly, cGMP.</text>
</comment>
<reference evidence="15 16" key="1">
    <citation type="submission" date="2017-10" db="EMBL/GenBank/DDBJ databases">
        <title>Resolving the taxonomy of Roseburia spp., Eubacterium rectale and Agathobacter spp. through phylogenomic analysis.</title>
        <authorList>
            <person name="Sheridan P.O."/>
            <person name="Walker A.W."/>
            <person name="Duncan S.H."/>
            <person name="Scott K.P."/>
            <person name="Toole P.W.O."/>
            <person name="Luis P."/>
            <person name="Flint H.J."/>
        </authorList>
    </citation>
    <scope>NUCLEOTIDE SEQUENCE [LARGE SCALE GENOMIC DNA]</scope>
    <source>
        <strain evidence="15 16">JK623</strain>
    </source>
</reference>